<dbReference type="InParanoid" id="Q3J8J9"/>
<dbReference type="Proteomes" id="UP000006838">
    <property type="component" value="Chromosome"/>
</dbReference>
<dbReference type="STRING" id="323261.Noc_2389"/>
<gene>
    <name evidence="1" type="ordered locus">Noc_2389</name>
</gene>
<dbReference type="Pfam" id="PF00805">
    <property type="entry name" value="Pentapeptide"/>
    <property type="match status" value="1"/>
</dbReference>
<evidence type="ECO:0000313" key="2">
    <source>
        <dbReference type="Proteomes" id="UP000006838"/>
    </source>
</evidence>
<dbReference type="Gene3D" id="2.160.20.80">
    <property type="entry name" value="E3 ubiquitin-protein ligase SopA"/>
    <property type="match status" value="1"/>
</dbReference>
<sequence length="83" mass="8916">MRNANLAGSSLKSCDLRGAMLSGANLVSANLAYAVGNDKEIKSLMLEGVSIVYTAERMWLDDENLPIDAWCKSLAAILNLSLN</sequence>
<protein>
    <recommendedName>
        <fullName evidence="3">Pentapeptide repeat protein</fullName>
    </recommendedName>
</protein>
<reference evidence="2" key="1">
    <citation type="journal article" date="2006" name="Appl. Environ. Microbiol.">
        <title>Complete genome sequence of the marine, chemolithoautotrophic, ammonia-oxidizing bacterium Nitrosococcus oceani ATCC 19707.</title>
        <authorList>
            <person name="Klotz M.G."/>
            <person name="Arp D.J."/>
            <person name="Chain P.S.G."/>
            <person name="El-Sheikh A.F."/>
            <person name="Hauser L.J."/>
            <person name="Hommes N.G."/>
            <person name="Larimer F.W."/>
            <person name="Malfatti S.A."/>
            <person name="Norton J.M."/>
            <person name="Poret-Peterson A.T."/>
            <person name="Vergez L.M."/>
            <person name="Ward B.B."/>
        </authorList>
    </citation>
    <scope>NUCLEOTIDE SEQUENCE [LARGE SCALE GENOMIC DNA]</scope>
    <source>
        <strain evidence="2">ATCC 19707 / BCRC 17464 / NCIMB 11848 / C-107</strain>
    </source>
</reference>
<evidence type="ECO:0008006" key="3">
    <source>
        <dbReference type="Google" id="ProtNLM"/>
    </source>
</evidence>
<dbReference type="InterPro" id="IPR001646">
    <property type="entry name" value="5peptide_repeat"/>
</dbReference>
<dbReference type="KEGG" id="noc:Noc_2389"/>
<dbReference type="EMBL" id="CP000127">
    <property type="protein sequence ID" value="ABA58847.1"/>
    <property type="molecule type" value="Genomic_DNA"/>
</dbReference>
<keyword evidence="2" id="KW-1185">Reference proteome</keyword>
<evidence type="ECO:0000313" key="1">
    <source>
        <dbReference type="EMBL" id="ABA58847.1"/>
    </source>
</evidence>
<accession>Q3J8J9</accession>
<dbReference type="HOGENOM" id="CLU_193754_0_0_6"/>
<dbReference type="AlphaFoldDB" id="Q3J8J9"/>
<organism evidence="1 2">
    <name type="scientific">Nitrosococcus oceani (strain ATCC 19707 / BCRC 17464 / JCM 30415 / NCIMB 11848 / C-107)</name>
    <dbReference type="NCBI Taxonomy" id="323261"/>
    <lineage>
        <taxon>Bacteria</taxon>
        <taxon>Pseudomonadati</taxon>
        <taxon>Pseudomonadota</taxon>
        <taxon>Gammaproteobacteria</taxon>
        <taxon>Chromatiales</taxon>
        <taxon>Chromatiaceae</taxon>
        <taxon>Nitrosococcus</taxon>
    </lineage>
</organism>
<proteinExistence type="predicted"/>
<name>Q3J8J9_NITOC</name>
<dbReference type="SUPFAM" id="SSF141571">
    <property type="entry name" value="Pentapeptide repeat-like"/>
    <property type="match status" value="1"/>
</dbReference>